<evidence type="ECO:0000313" key="2">
    <source>
        <dbReference type="Proteomes" id="UP000694844"/>
    </source>
</evidence>
<dbReference type="KEGG" id="cvn:111133494"/>
<name>A0A8B8EAI2_CRAVI</name>
<reference evidence="3" key="1">
    <citation type="submission" date="2025-08" db="UniProtKB">
        <authorList>
            <consortium name="RefSeq"/>
        </authorList>
    </citation>
    <scope>IDENTIFICATION</scope>
    <source>
        <tissue evidence="3">Whole sample</tissue>
    </source>
</reference>
<proteinExistence type="predicted"/>
<dbReference type="RefSeq" id="XP_022337652.1">
    <property type="nucleotide sequence ID" value="XM_022481944.1"/>
</dbReference>
<dbReference type="AlphaFoldDB" id="A0A8B8EAI2"/>
<dbReference type="GO" id="GO:0005615">
    <property type="term" value="C:extracellular space"/>
    <property type="evidence" value="ECO:0007669"/>
    <property type="project" value="TreeGrafter"/>
</dbReference>
<dbReference type="InterPro" id="IPR051077">
    <property type="entry name" value="Ca-dependent_lectin"/>
</dbReference>
<feature type="chain" id="PRO_5034733287" evidence="1">
    <location>
        <begin position="25"/>
        <end position="272"/>
    </location>
</feature>
<keyword evidence="1" id="KW-0732">Signal</keyword>
<sequence>MILRKKMMLCYSMMILFVTTQTETSETSTGSCKDMLQGYLTGQLTSALGAYQVEALRREFKSFTDVIEKSMKVFKEKVIDDLERSQEARNNSIIYTRWGKKTCPSSAELVHSGYVGGSHFTHPGAAVEPLCLPRDPEWGIYRDGTDGSRAFVFGGEYETYSYTGYMSTIVEHDVPCAVCLTRNRSLVEMFPARKTCYAGWKMEYHGYLMAGAYGQTAATKYTCVDNHPDILHGGQADKNGKLFYMVEAKCGSLKCPPYVEGRELVCVVCSKE</sequence>
<dbReference type="GeneID" id="111133494"/>
<feature type="signal peptide" evidence="1">
    <location>
        <begin position="1"/>
        <end position="24"/>
    </location>
</feature>
<dbReference type="PANTHER" id="PTHR24024:SF18">
    <property type="entry name" value="SHORT-CHAIN COLLAGEN C4-LIKE"/>
    <property type="match status" value="1"/>
</dbReference>
<accession>A0A8B8EAI2</accession>
<evidence type="ECO:0000256" key="1">
    <source>
        <dbReference type="SAM" id="SignalP"/>
    </source>
</evidence>
<keyword evidence="2" id="KW-1185">Reference proteome</keyword>
<dbReference type="OrthoDB" id="6086925at2759"/>
<gene>
    <name evidence="3" type="primary">LOC111133494</name>
</gene>
<evidence type="ECO:0000313" key="3">
    <source>
        <dbReference type="RefSeq" id="XP_022337652.1"/>
    </source>
</evidence>
<dbReference type="PANTHER" id="PTHR24024">
    <property type="entry name" value="PULMONARY SURFACTANT-ASSOCIATED PROTEIN A"/>
    <property type="match status" value="1"/>
</dbReference>
<dbReference type="Proteomes" id="UP000694844">
    <property type="component" value="Chromosome 5"/>
</dbReference>
<protein>
    <submittedName>
        <fullName evidence="3">Uncharacterized protein LOC111133494 isoform X1</fullName>
    </submittedName>
</protein>
<organism evidence="2 3">
    <name type="scientific">Crassostrea virginica</name>
    <name type="common">Eastern oyster</name>
    <dbReference type="NCBI Taxonomy" id="6565"/>
    <lineage>
        <taxon>Eukaryota</taxon>
        <taxon>Metazoa</taxon>
        <taxon>Spiralia</taxon>
        <taxon>Lophotrochozoa</taxon>
        <taxon>Mollusca</taxon>
        <taxon>Bivalvia</taxon>
        <taxon>Autobranchia</taxon>
        <taxon>Pteriomorphia</taxon>
        <taxon>Ostreida</taxon>
        <taxon>Ostreoidea</taxon>
        <taxon>Ostreidae</taxon>
        <taxon>Crassostrea</taxon>
    </lineage>
</organism>